<organism evidence="2 3">
    <name type="scientific">Pleomassaria siparia CBS 279.74</name>
    <dbReference type="NCBI Taxonomy" id="1314801"/>
    <lineage>
        <taxon>Eukaryota</taxon>
        <taxon>Fungi</taxon>
        <taxon>Dikarya</taxon>
        <taxon>Ascomycota</taxon>
        <taxon>Pezizomycotina</taxon>
        <taxon>Dothideomycetes</taxon>
        <taxon>Pleosporomycetidae</taxon>
        <taxon>Pleosporales</taxon>
        <taxon>Pleomassariaceae</taxon>
        <taxon>Pleomassaria</taxon>
    </lineage>
</organism>
<keyword evidence="1" id="KW-1133">Transmembrane helix</keyword>
<gene>
    <name evidence="2" type="ORF">K504DRAFT_455026</name>
</gene>
<keyword evidence="1" id="KW-0472">Membrane</keyword>
<evidence type="ECO:0000256" key="1">
    <source>
        <dbReference type="SAM" id="Phobius"/>
    </source>
</evidence>
<reference evidence="2" key="1">
    <citation type="journal article" date="2020" name="Stud. Mycol.">
        <title>101 Dothideomycetes genomes: a test case for predicting lifestyles and emergence of pathogens.</title>
        <authorList>
            <person name="Haridas S."/>
            <person name="Albert R."/>
            <person name="Binder M."/>
            <person name="Bloem J."/>
            <person name="Labutti K."/>
            <person name="Salamov A."/>
            <person name="Andreopoulos B."/>
            <person name="Baker S."/>
            <person name="Barry K."/>
            <person name="Bills G."/>
            <person name="Bluhm B."/>
            <person name="Cannon C."/>
            <person name="Castanera R."/>
            <person name="Culley D."/>
            <person name="Daum C."/>
            <person name="Ezra D."/>
            <person name="Gonzalez J."/>
            <person name="Henrissat B."/>
            <person name="Kuo A."/>
            <person name="Liang C."/>
            <person name="Lipzen A."/>
            <person name="Lutzoni F."/>
            <person name="Magnuson J."/>
            <person name="Mondo S."/>
            <person name="Nolan M."/>
            <person name="Ohm R."/>
            <person name="Pangilinan J."/>
            <person name="Park H.-J."/>
            <person name="Ramirez L."/>
            <person name="Alfaro M."/>
            <person name="Sun H."/>
            <person name="Tritt A."/>
            <person name="Yoshinaga Y."/>
            <person name="Zwiers L.-H."/>
            <person name="Turgeon B."/>
            <person name="Goodwin S."/>
            <person name="Spatafora J."/>
            <person name="Crous P."/>
            <person name="Grigoriev I."/>
        </authorList>
    </citation>
    <scope>NUCLEOTIDE SEQUENCE</scope>
    <source>
        <strain evidence="2">CBS 279.74</strain>
    </source>
</reference>
<protein>
    <submittedName>
        <fullName evidence="2">Uncharacterized protein</fullName>
    </submittedName>
</protein>
<sequence length="145" mass="16529">MDDIRGSYESGHCKNNDALKAFDHKIKNIAASLSIEMRNADDDVWLNGTAWPNEPRIKVSYIWLLTPVVLYAGITILFFTTVFVTRKTPPWKSSALALPRSTDLNNRLLSPKQFKEYTVSTEMRLEDNGETWHLLETARQNGDGK</sequence>
<name>A0A6G1KA10_9PLEO</name>
<dbReference type="PANTHER" id="PTHR35394:SF5">
    <property type="entry name" value="DUF3176 DOMAIN-CONTAINING PROTEIN"/>
    <property type="match status" value="1"/>
</dbReference>
<evidence type="ECO:0000313" key="3">
    <source>
        <dbReference type="Proteomes" id="UP000799428"/>
    </source>
</evidence>
<feature type="transmembrane region" description="Helical" evidence="1">
    <location>
        <begin position="61"/>
        <end position="84"/>
    </location>
</feature>
<keyword evidence="1" id="KW-0812">Transmembrane</keyword>
<proteinExistence type="predicted"/>
<accession>A0A6G1KA10</accession>
<dbReference type="OrthoDB" id="5242705at2759"/>
<evidence type="ECO:0000313" key="2">
    <source>
        <dbReference type="EMBL" id="KAF2709271.1"/>
    </source>
</evidence>
<dbReference type="Proteomes" id="UP000799428">
    <property type="component" value="Unassembled WGS sequence"/>
</dbReference>
<dbReference type="AlphaFoldDB" id="A0A6G1KA10"/>
<dbReference type="PANTHER" id="PTHR35394">
    <property type="entry name" value="DUF3176 DOMAIN-CONTAINING PROTEIN"/>
    <property type="match status" value="1"/>
</dbReference>
<keyword evidence="3" id="KW-1185">Reference proteome</keyword>
<dbReference type="EMBL" id="MU005770">
    <property type="protein sequence ID" value="KAF2709271.1"/>
    <property type="molecule type" value="Genomic_DNA"/>
</dbReference>